<feature type="region of interest" description="Disordered" evidence="1">
    <location>
        <begin position="1"/>
        <end position="49"/>
    </location>
</feature>
<sequence length="199" mass="22670">MEEPSEVFEPSEVLEPSKEEEVDPLVDSESSQTDEQDSSDDSGISQPENLVKDMRKLTIDPSAKKPPASLAGLKLHRRSRRIRILRRTIKMRKVKNKSEKILWEVQSAFPKRRVRTLLSVQNDPVAKRKRLMQIEKKLKSCNDGNVFSKAQPFKCLCTFCLYHGWDPSENAKIGKKNRTVNSGLRSCILAANVKGFVFV</sequence>
<feature type="compositionally biased region" description="Acidic residues" evidence="1">
    <location>
        <begin position="18"/>
        <end position="40"/>
    </location>
</feature>
<evidence type="ECO:0000256" key="1">
    <source>
        <dbReference type="SAM" id="MobiDB-lite"/>
    </source>
</evidence>
<comment type="caution">
    <text evidence="2">The sequence shown here is derived from an EMBL/GenBank/DDBJ whole genome shotgun (WGS) entry which is preliminary data.</text>
</comment>
<keyword evidence="3" id="KW-1185">Reference proteome</keyword>
<accession>A0AAW0HDA8</accession>
<reference evidence="2 3" key="1">
    <citation type="journal article" date="2023" name="bioRxiv">
        <title>Conserved and derived expression patterns and positive selection on dental genes reveal complex evolutionary context of ever-growing rodent molars.</title>
        <authorList>
            <person name="Calamari Z.T."/>
            <person name="Song A."/>
            <person name="Cohen E."/>
            <person name="Akter M."/>
            <person name="Roy R.D."/>
            <person name="Hallikas O."/>
            <person name="Christensen M.M."/>
            <person name="Li P."/>
            <person name="Marangoni P."/>
            <person name="Jernvall J."/>
            <person name="Klein O.D."/>
        </authorList>
    </citation>
    <scope>NUCLEOTIDE SEQUENCE [LARGE SCALE GENOMIC DNA]</scope>
    <source>
        <strain evidence="2">V071</strain>
    </source>
</reference>
<organism evidence="2 3">
    <name type="scientific">Myodes glareolus</name>
    <name type="common">Bank vole</name>
    <name type="synonym">Clethrionomys glareolus</name>
    <dbReference type="NCBI Taxonomy" id="447135"/>
    <lineage>
        <taxon>Eukaryota</taxon>
        <taxon>Metazoa</taxon>
        <taxon>Chordata</taxon>
        <taxon>Craniata</taxon>
        <taxon>Vertebrata</taxon>
        <taxon>Euteleostomi</taxon>
        <taxon>Mammalia</taxon>
        <taxon>Eutheria</taxon>
        <taxon>Euarchontoglires</taxon>
        <taxon>Glires</taxon>
        <taxon>Rodentia</taxon>
        <taxon>Myomorpha</taxon>
        <taxon>Muroidea</taxon>
        <taxon>Cricetidae</taxon>
        <taxon>Arvicolinae</taxon>
        <taxon>Myodes</taxon>
    </lineage>
</organism>
<protein>
    <submittedName>
        <fullName evidence="2">Uncharacterized protein</fullName>
    </submittedName>
</protein>
<dbReference type="GO" id="GO:0005634">
    <property type="term" value="C:nucleus"/>
    <property type="evidence" value="ECO:0007669"/>
    <property type="project" value="TreeGrafter"/>
</dbReference>
<dbReference type="Proteomes" id="UP001488838">
    <property type="component" value="Unassembled WGS sequence"/>
</dbReference>
<dbReference type="PANTHER" id="PTHR31577">
    <property type="entry name" value="DEVELOPMENTAL PLURIPOTENCY-ASSOCIATED PROTEIN 3-RELATED"/>
    <property type="match status" value="1"/>
</dbReference>
<dbReference type="Pfam" id="PF15549">
    <property type="entry name" value="PGC7_Stella"/>
    <property type="match status" value="1"/>
</dbReference>
<dbReference type="AlphaFoldDB" id="A0AAW0HDA8"/>
<proteinExistence type="predicted"/>
<dbReference type="EMBL" id="JBBHLL010000609">
    <property type="protein sequence ID" value="KAK7799491.1"/>
    <property type="molecule type" value="Genomic_DNA"/>
</dbReference>
<evidence type="ECO:0000313" key="3">
    <source>
        <dbReference type="Proteomes" id="UP001488838"/>
    </source>
</evidence>
<dbReference type="InterPro" id="IPR029096">
    <property type="entry name" value="Dppa3"/>
</dbReference>
<dbReference type="GO" id="GO:0044726">
    <property type="term" value="P:epigenetic programing of female pronucleus"/>
    <property type="evidence" value="ECO:0007669"/>
    <property type="project" value="TreeGrafter"/>
</dbReference>
<gene>
    <name evidence="2" type="ORF">U0070_022615</name>
</gene>
<dbReference type="PANTHER" id="PTHR31577:SF2">
    <property type="entry name" value="DEVELOPMENTAL PLURIPOTENCY-ASSOCIATED PROTEIN 3"/>
    <property type="match status" value="1"/>
</dbReference>
<name>A0AAW0HDA8_MYOGA</name>
<evidence type="ECO:0000313" key="2">
    <source>
        <dbReference type="EMBL" id="KAK7799491.1"/>
    </source>
</evidence>